<keyword evidence="1" id="KW-0479">Metal-binding</keyword>
<evidence type="ECO:0000256" key="3">
    <source>
        <dbReference type="ARBA" id="ARBA00022729"/>
    </source>
</evidence>
<dbReference type="InterPro" id="IPR050612">
    <property type="entry name" value="Prok_Mopterin_Oxidored"/>
</dbReference>
<reference evidence="6 7" key="1">
    <citation type="submission" date="2018-06" db="EMBL/GenBank/DDBJ databases">
        <authorList>
            <consortium name="Pathogen Informatics"/>
            <person name="Doyle S."/>
        </authorList>
    </citation>
    <scope>NUCLEOTIDE SEQUENCE [LARGE SCALE GENOMIC DNA]</scope>
    <source>
        <strain evidence="6 7">NCTC10638</strain>
    </source>
</reference>
<keyword evidence="1" id="KW-0004">4Fe-4S</keyword>
<dbReference type="PANTHER" id="PTHR43742">
    <property type="entry name" value="TRIMETHYLAMINE-N-OXIDE REDUCTASE"/>
    <property type="match status" value="1"/>
</dbReference>
<dbReference type="GO" id="GO:0051539">
    <property type="term" value="F:4 iron, 4 sulfur cluster binding"/>
    <property type="evidence" value="ECO:0007669"/>
    <property type="project" value="UniProtKB-KW"/>
</dbReference>
<evidence type="ECO:0000313" key="6">
    <source>
        <dbReference type="EMBL" id="STY60660.1"/>
    </source>
</evidence>
<dbReference type="AlphaFoldDB" id="A0A378MWS6"/>
<evidence type="ECO:0000256" key="4">
    <source>
        <dbReference type="ARBA" id="ARBA00023002"/>
    </source>
</evidence>
<dbReference type="CDD" id="cd02780">
    <property type="entry name" value="MopB_CT_Tetrathionate_Arsenate-R"/>
    <property type="match status" value="1"/>
</dbReference>
<dbReference type="InterPro" id="IPR009010">
    <property type="entry name" value="Asp_de-COase-like_dom_sf"/>
</dbReference>
<protein>
    <submittedName>
        <fullName evidence="6">Tetrathionate reductase subunit A</fullName>
    </submittedName>
</protein>
<keyword evidence="4" id="KW-0560">Oxidoreductase</keyword>
<evidence type="ECO:0000256" key="2">
    <source>
        <dbReference type="ARBA" id="ARBA00022505"/>
    </source>
</evidence>
<feature type="domain" description="Molybdopterin dinucleotide-binding" evidence="5">
    <location>
        <begin position="6"/>
        <end position="100"/>
    </location>
</feature>
<dbReference type="Pfam" id="PF01568">
    <property type="entry name" value="Molydop_binding"/>
    <property type="match status" value="1"/>
</dbReference>
<organism evidence="6 7">
    <name type="scientific">Mannheimia haemolytica</name>
    <name type="common">Pasteurella haemolytica</name>
    <dbReference type="NCBI Taxonomy" id="75985"/>
    <lineage>
        <taxon>Bacteria</taxon>
        <taxon>Pseudomonadati</taxon>
        <taxon>Pseudomonadota</taxon>
        <taxon>Gammaproteobacteria</taxon>
        <taxon>Pasteurellales</taxon>
        <taxon>Pasteurellaceae</taxon>
        <taxon>Mannheimia</taxon>
    </lineage>
</organism>
<accession>A0A378MWS6</accession>
<gene>
    <name evidence="6" type="ORF">NCTC10638_01866</name>
</gene>
<dbReference type="InterPro" id="IPR037946">
    <property type="entry name" value="MopB_CT_Tetrathionate"/>
</dbReference>
<keyword evidence="1" id="KW-0411">Iron-sulfur</keyword>
<keyword evidence="1" id="KW-0408">Iron</keyword>
<keyword evidence="3" id="KW-0732">Signal</keyword>
<sequence length="134" mass="14113">MSSITAPLLRLLSIKPEGLVAMNRLDAEEKGIKHGDVVKLSTPTAGLTVQIVVLDGIARGTIGIEHGYGHKQIGASSYTIDGVEIPANPMIAKGINLNDLGIIDHTKAVKSPWVDWVCGSAVRNGIPAKVEKLA</sequence>
<dbReference type="PANTHER" id="PTHR43742:SF9">
    <property type="entry name" value="TETRATHIONATE REDUCTASE SUBUNIT A"/>
    <property type="match status" value="1"/>
</dbReference>
<dbReference type="Proteomes" id="UP000254802">
    <property type="component" value="Unassembled WGS sequence"/>
</dbReference>
<dbReference type="GO" id="GO:0016491">
    <property type="term" value="F:oxidoreductase activity"/>
    <property type="evidence" value="ECO:0007669"/>
    <property type="project" value="UniProtKB-KW"/>
</dbReference>
<name>A0A378MWS6_MANHA</name>
<dbReference type="SUPFAM" id="SSF50692">
    <property type="entry name" value="ADC-like"/>
    <property type="match status" value="1"/>
</dbReference>
<dbReference type="EMBL" id="UGPN01000002">
    <property type="protein sequence ID" value="STY60660.1"/>
    <property type="molecule type" value="Genomic_DNA"/>
</dbReference>
<dbReference type="Gene3D" id="2.40.40.20">
    <property type="match status" value="1"/>
</dbReference>
<evidence type="ECO:0000256" key="1">
    <source>
        <dbReference type="ARBA" id="ARBA00022485"/>
    </source>
</evidence>
<dbReference type="InterPro" id="IPR006657">
    <property type="entry name" value="MoPterin_dinucl-bd_dom"/>
</dbReference>
<proteinExistence type="predicted"/>
<keyword evidence="2" id="KW-0500">Molybdenum</keyword>
<evidence type="ECO:0000259" key="5">
    <source>
        <dbReference type="Pfam" id="PF01568"/>
    </source>
</evidence>
<dbReference type="GO" id="GO:0043546">
    <property type="term" value="F:molybdopterin cofactor binding"/>
    <property type="evidence" value="ECO:0007669"/>
    <property type="project" value="InterPro"/>
</dbReference>
<evidence type="ECO:0000313" key="7">
    <source>
        <dbReference type="Proteomes" id="UP000254802"/>
    </source>
</evidence>